<dbReference type="EMBL" id="UYIQ01000001">
    <property type="protein sequence ID" value="VDG81724.1"/>
    <property type="molecule type" value="Genomic_DNA"/>
</dbReference>
<keyword evidence="1" id="KW-0472">Membrane</keyword>
<feature type="transmembrane region" description="Helical" evidence="1">
    <location>
        <begin position="79"/>
        <end position="96"/>
    </location>
</feature>
<feature type="transmembrane region" description="Helical" evidence="1">
    <location>
        <begin position="234"/>
        <end position="254"/>
    </location>
</feature>
<keyword evidence="1" id="KW-1133">Transmembrane helix</keyword>
<feature type="transmembrane region" description="Helical" evidence="1">
    <location>
        <begin position="292"/>
        <end position="310"/>
    </location>
</feature>
<organism evidence="2 3">
    <name type="scientific">Capnocytophaga ochracea</name>
    <dbReference type="NCBI Taxonomy" id="1018"/>
    <lineage>
        <taxon>Bacteria</taxon>
        <taxon>Pseudomonadati</taxon>
        <taxon>Bacteroidota</taxon>
        <taxon>Flavobacteriia</taxon>
        <taxon>Flavobacteriales</taxon>
        <taxon>Flavobacteriaceae</taxon>
        <taxon>Capnocytophaga</taxon>
    </lineage>
</organism>
<feature type="transmembrane region" description="Helical" evidence="1">
    <location>
        <begin position="266"/>
        <end position="286"/>
    </location>
</feature>
<protein>
    <recommendedName>
        <fullName evidence="4">EpsG family protein</fullName>
    </recommendedName>
</protein>
<name>A0A7Z9CA53_CAPOC</name>
<dbReference type="InterPro" id="IPR049458">
    <property type="entry name" value="EpsG-like"/>
</dbReference>
<dbReference type="AlphaFoldDB" id="A0A7Z9CA53"/>
<evidence type="ECO:0000313" key="2">
    <source>
        <dbReference type="EMBL" id="VDG81724.1"/>
    </source>
</evidence>
<dbReference type="RefSeq" id="WP_181831347.1">
    <property type="nucleotide sequence ID" value="NZ_UYIQ01000001.1"/>
</dbReference>
<accession>A0A7Z9CA53</accession>
<feature type="transmembrane region" description="Helical" evidence="1">
    <location>
        <begin position="126"/>
        <end position="142"/>
    </location>
</feature>
<feature type="transmembrane region" description="Helical" evidence="1">
    <location>
        <begin position="102"/>
        <end position="119"/>
    </location>
</feature>
<feature type="transmembrane region" description="Helical" evidence="1">
    <location>
        <begin position="154"/>
        <end position="180"/>
    </location>
</feature>
<comment type="caution">
    <text evidence="2">The sequence shown here is derived from an EMBL/GenBank/DDBJ whole genome shotgun (WGS) entry which is preliminary data.</text>
</comment>
<evidence type="ECO:0008006" key="4">
    <source>
        <dbReference type="Google" id="ProtNLM"/>
    </source>
</evidence>
<keyword evidence="1" id="KW-0812">Transmembrane</keyword>
<sequence length="347" mass="40365">MQQILIKKNTIVFLLVSLLVALIVGNRGDTRDTIVYYSVFKYIDVFDLLNPIQFYAFTGMEIGFGWYCFLISLLTQSHIIFFTIFSFLTFYIIFLVSKKINIKIIPILLLYLSSGYFLLQQFTQIRQGFSTPLALYALAFFISKDNKFSMKFLFLTLLALSFHQTALLIVIIGIFFSLILKFLSLSFNEFRWCSVIILIVFIIIAKFVLVDILISISSRVEEYSSSTEYAEDLGIFRLPNIKAFFTFLFILFFMNGKMYENNLFKVFFLLFVVGVAFRIGFSDFAILSGRFATAFSFSEIFILPFVFYRFKYFSTILLVLFVILQAIATYVFQAPYVIDDYFKPLAL</sequence>
<proteinExistence type="predicted"/>
<feature type="transmembrane region" description="Helical" evidence="1">
    <location>
        <begin position="317"/>
        <end position="338"/>
    </location>
</feature>
<dbReference type="Proteomes" id="UP000276733">
    <property type="component" value="Unassembled WGS sequence"/>
</dbReference>
<reference evidence="2 3" key="1">
    <citation type="submission" date="2018-11" db="EMBL/GenBank/DDBJ databases">
        <authorList>
            <consortium name="Pathogen Informatics"/>
        </authorList>
    </citation>
    <scope>NUCLEOTIDE SEQUENCE [LARGE SCALE GENOMIC DNA]</scope>
    <source>
        <strain evidence="2 3">NCTC11458</strain>
    </source>
</reference>
<evidence type="ECO:0000313" key="3">
    <source>
        <dbReference type="Proteomes" id="UP000276733"/>
    </source>
</evidence>
<gene>
    <name evidence="2" type="ORF">NCTC11458_01017</name>
</gene>
<evidence type="ECO:0000256" key="1">
    <source>
        <dbReference type="SAM" id="Phobius"/>
    </source>
</evidence>
<dbReference type="Pfam" id="PF14897">
    <property type="entry name" value="EpsG"/>
    <property type="match status" value="1"/>
</dbReference>
<feature type="transmembrane region" description="Helical" evidence="1">
    <location>
        <begin position="52"/>
        <end position="72"/>
    </location>
</feature>
<feature type="transmembrane region" description="Helical" evidence="1">
    <location>
        <begin position="192"/>
        <end position="214"/>
    </location>
</feature>